<evidence type="ECO:0000313" key="1">
    <source>
        <dbReference type="EMBL" id="MCH4813124.1"/>
    </source>
</evidence>
<comment type="caution">
    <text evidence="1">The sequence shown here is derived from an EMBL/GenBank/DDBJ whole genome shotgun (WGS) entry which is preliminary data.</text>
</comment>
<organism evidence="1 2">
    <name type="scientific">Vreelandella neptunia</name>
    <dbReference type="NCBI Taxonomy" id="115551"/>
    <lineage>
        <taxon>Bacteria</taxon>
        <taxon>Pseudomonadati</taxon>
        <taxon>Pseudomonadota</taxon>
        <taxon>Gammaproteobacteria</taxon>
        <taxon>Oceanospirillales</taxon>
        <taxon>Halomonadaceae</taxon>
        <taxon>Vreelandella</taxon>
    </lineage>
</organism>
<keyword evidence="2" id="KW-1185">Reference proteome</keyword>
<dbReference type="RefSeq" id="WP_240719408.1">
    <property type="nucleotide sequence ID" value="NZ_JAKVTW010000016.1"/>
</dbReference>
<reference evidence="1 2" key="1">
    <citation type="submission" date="2022-03" db="EMBL/GenBank/DDBJ databases">
        <title>Genomic signatures underlying metal tolerance in selected Arctic bacterial isolates.</title>
        <authorList>
            <person name="Thomas F.A."/>
            <person name="Venkatachalam S."/>
            <person name="Krishnan K.P."/>
        </authorList>
    </citation>
    <scope>NUCLEOTIDE SEQUENCE [LARGE SCALE GENOMIC DNA]</scope>
    <source>
        <strain evidence="1 2">HM116</strain>
    </source>
</reference>
<evidence type="ECO:0000313" key="2">
    <source>
        <dbReference type="Proteomes" id="UP001320609"/>
    </source>
</evidence>
<accession>A0ABS9SAK5</accession>
<gene>
    <name evidence="1" type="ORF">MLE19_17455</name>
</gene>
<proteinExistence type="predicted"/>
<sequence>MTKNKEKEEWFIDFTSDFIIDEFYYNKVSIHHLKLVIASRVKHRELSNKIFKAVCSKLALNIEAA</sequence>
<protein>
    <submittedName>
        <fullName evidence="1">Uncharacterized protein</fullName>
    </submittedName>
</protein>
<dbReference type="Proteomes" id="UP001320609">
    <property type="component" value="Unassembled WGS sequence"/>
</dbReference>
<dbReference type="EMBL" id="JAKVTW010000016">
    <property type="protein sequence ID" value="MCH4813124.1"/>
    <property type="molecule type" value="Genomic_DNA"/>
</dbReference>
<name>A0ABS9SAK5_9GAMM</name>